<sequence>MIFYSASTNGFYDSSINPNIPSDARQIASERHAELLAGQSAGKRIVADDNGDPIAVDPPPPSLDQVKARKKHVMEKACSAAIEAGIVCNGLGSDHTYPTRLIDQQNMTGQYVTAQTYGTAKAPYKFWCADGEGTWARREHSAEQIITVGDAVIAHVRATHDHYEDKLAEIGNATTAEEVEAIVW</sequence>
<evidence type="ECO:0000259" key="1">
    <source>
        <dbReference type="Pfam" id="PF14301"/>
    </source>
</evidence>
<dbReference type="KEGG" id="mmai:sS8_4701"/>
<dbReference type="RefSeq" id="WP_119631772.1">
    <property type="nucleotide sequence ID" value="NZ_AP017928.1"/>
</dbReference>
<dbReference type="Proteomes" id="UP000266313">
    <property type="component" value="Chromosome"/>
</dbReference>
<feature type="domain" description="DUF4376" evidence="1">
    <location>
        <begin position="65"/>
        <end position="182"/>
    </location>
</feature>
<reference evidence="2 3" key="1">
    <citation type="submission" date="2016-12" db="EMBL/GenBank/DDBJ databases">
        <title>Genome sequencing of Methylocaldum marinum.</title>
        <authorList>
            <person name="Takeuchi M."/>
            <person name="Kamagata Y."/>
            <person name="Hiraoka S."/>
            <person name="Oshima K."/>
            <person name="Hattori M."/>
            <person name="Iwasaki W."/>
        </authorList>
    </citation>
    <scope>NUCLEOTIDE SEQUENCE [LARGE SCALE GENOMIC DNA]</scope>
    <source>
        <strain evidence="2 3">S8</strain>
    </source>
</reference>
<protein>
    <recommendedName>
        <fullName evidence="1">DUF4376 domain-containing protein</fullName>
    </recommendedName>
</protein>
<organism evidence="2 3">
    <name type="scientific">Methylocaldum marinum</name>
    <dbReference type="NCBI Taxonomy" id="1432792"/>
    <lineage>
        <taxon>Bacteria</taxon>
        <taxon>Pseudomonadati</taxon>
        <taxon>Pseudomonadota</taxon>
        <taxon>Gammaproteobacteria</taxon>
        <taxon>Methylococcales</taxon>
        <taxon>Methylococcaceae</taxon>
        <taxon>Methylocaldum</taxon>
    </lineage>
</organism>
<evidence type="ECO:0000313" key="3">
    <source>
        <dbReference type="Proteomes" id="UP000266313"/>
    </source>
</evidence>
<dbReference type="EMBL" id="AP017928">
    <property type="protein sequence ID" value="BBA36630.1"/>
    <property type="molecule type" value="Genomic_DNA"/>
</dbReference>
<proteinExistence type="predicted"/>
<dbReference type="Pfam" id="PF14301">
    <property type="entry name" value="DUF4376"/>
    <property type="match status" value="1"/>
</dbReference>
<accession>A0A250KYB2</accession>
<name>A0A250KYB2_9GAMM</name>
<dbReference type="InterPro" id="IPR025484">
    <property type="entry name" value="DUF4376"/>
</dbReference>
<dbReference type="OrthoDB" id="6465464at2"/>
<gene>
    <name evidence="2" type="ORF">sS8_4701</name>
</gene>
<evidence type="ECO:0000313" key="2">
    <source>
        <dbReference type="EMBL" id="BBA36630.1"/>
    </source>
</evidence>
<keyword evidence="3" id="KW-1185">Reference proteome</keyword>
<dbReference type="AlphaFoldDB" id="A0A250KYB2"/>